<evidence type="ECO:0000313" key="2">
    <source>
        <dbReference type="EMBL" id="EPB81198.1"/>
    </source>
</evidence>
<name>S2JF97_MUCC1</name>
<feature type="region of interest" description="Disordered" evidence="1">
    <location>
        <begin position="408"/>
        <end position="473"/>
    </location>
</feature>
<protein>
    <submittedName>
        <fullName evidence="2">Uncharacterized protein</fullName>
    </submittedName>
</protein>
<feature type="region of interest" description="Disordered" evidence="1">
    <location>
        <begin position="242"/>
        <end position="318"/>
    </location>
</feature>
<reference evidence="3" key="1">
    <citation type="submission" date="2013-05" db="EMBL/GenBank/DDBJ databases">
        <title>The Genome sequence of Mucor circinelloides f. circinelloides 1006PhL.</title>
        <authorList>
            <consortium name="The Broad Institute Genomics Platform"/>
            <person name="Cuomo C."/>
            <person name="Earl A."/>
            <person name="Findley K."/>
            <person name="Lee S.C."/>
            <person name="Walker B."/>
            <person name="Young S."/>
            <person name="Zeng Q."/>
            <person name="Gargeya S."/>
            <person name="Fitzgerald M."/>
            <person name="Haas B."/>
            <person name="Abouelleil A."/>
            <person name="Allen A.W."/>
            <person name="Alvarado L."/>
            <person name="Arachchi H.M."/>
            <person name="Berlin A.M."/>
            <person name="Chapman S.B."/>
            <person name="Gainer-Dewar J."/>
            <person name="Goldberg J."/>
            <person name="Griggs A."/>
            <person name="Gujja S."/>
            <person name="Hansen M."/>
            <person name="Howarth C."/>
            <person name="Imamovic A."/>
            <person name="Ireland A."/>
            <person name="Larimer J."/>
            <person name="McCowan C."/>
            <person name="Murphy C."/>
            <person name="Pearson M."/>
            <person name="Poon T.W."/>
            <person name="Priest M."/>
            <person name="Roberts A."/>
            <person name="Saif S."/>
            <person name="Shea T."/>
            <person name="Sisk P."/>
            <person name="Sykes S."/>
            <person name="Wortman J."/>
            <person name="Nusbaum C."/>
            <person name="Birren B."/>
        </authorList>
    </citation>
    <scope>NUCLEOTIDE SEQUENCE [LARGE SCALE GENOMIC DNA]</scope>
    <source>
        <strain evidence="3">1006PhL</strain>
    </source>
</reference>
<gene>
    <name evidence="2" type="ORF">HMPREF1544_12103</name>
</gene>
<proteinExistence type="predicted"/>
<dbReference type="InParanoid" id="S2JF97"/>
<dbReference type="eggNOG" id="ENOG502SARB">
    <property type="taxonomic scope" value="Eukaryota"/>
</dbReference>
<feature type="region of interest" description="Disordered" evidence="1">
    <location>
        <begin position="124"/>
        <end position="154"/>
    </location>
</feature>
<sequence>MNILSVLLGHYKQDQAFNLYKIENTDTLLFKLDDIVHLFQLESSLFEKTPQFVDKQNNAYLTTTELVQIAIQHNKFLLAELCKLKPNDYAAKLDKSMLTNLPRLAYNKSKKDASQYQITSIELTSDSKSVKSEPVSPPPPPARPPLPTHTSDPMALDHIITSNKQARRLSRTFEDPPNKKQKKIESLPKPLHTVSSQQPTLLAKRLGNNINNKRNLTIYAPTYGEQFNGIRSAPLNSNFRQAPAAKPHPLSKATLVSPANSSTTSEFAIPPIVPSQQQPPHTAHPSSMHRRHSPQYPASAFGHSFPVTSGRVEPPTKPSTLQRQQFMQPFEHLFDTIETTRNLKSTLDDQIRRSSTLIQTLQASSTTIEGLVRNQIKEAQKEIMHRMEDSIDGLFHRISLLERRFNSTAEDRHEASDVSPSSSASQGNNHSTTPLPAHPPPPSSRQQQQQQQDLISPPTIVRSQHDIGPNEYHSMLDTLRERLDRLEKQLES</sequence>
<dbReference type="OrthoDB" id="2138242at2759"/>
<dbReference type="VEuPathDB" id="FungiDB:HMPREF1544_12103"/>
<evidence type="ECO:0000313" key="3">
    <source>
        <dbReference type="Proteomes" id="UP000014254"/>
    </source>
</evidence>
<feature type="compositionally biased region" description="Basic and acidic residues" evidence="1">
    <location>
        <begin position="171"/>
        <end position="186"/>
    </location>
</feature>
<feature type="region of interest" description="Disordered" evidence="1">
    <location>
        <begin position="166"/>
        <end position="198"/>
    </location>
</feature>
<feature type="compositionally biased region" description="Low complexity" evidence="1">
    <location>
        <begin position="444"/>
        <end position="458"/>
    </location>
</feature>
<accession>S2JF97</accession>
<dbReference type="EMBL" id="KE124199">
    <property type="protein sequence ID" value="EPB81198.1"/>
    <property type="molecule type" value="Genomic_DNA"/>
</dbReference>
<feature type="compositionally biased region" description="Polar residues" evidence="1">
    <location>
        <begin position="257"/>
        <end position="266"/>
    </location>
</feature>
<dbReference type="Proteomes" id="UP000014254">
    <property type="component" value="Unassembled WGS sequence"/>
</dbReference>
<dbReference type="OMA" id="IMHRMED"/>
<feature type="compositionally biased region" description="Pro residues" evidence="1">
    <location>
        <begin position="135"/>
        <end position="147"/>
    </location>
</feature>
<keyword evidence="3" id="KW-1185">Reference proteome</keyword>
<organism evidence="2 3">
    <name type="scientific">Mucor circinelloides f. circinelloides (strain 1006PhL)</name>
    <name type="common">Mucormycosis agent</name>
    <name type="synonym">Calyptromyces circinelloides</name>
    <dbReference type="NCBI Taxonomy" id="1220926"/>
    <lineage>
        <taxon>Eukaryota</taxon>
        <taxon>Fungi</taxon>
        <taxon>Fungi incertae sedis</taxon>
        <taxon>Mucoromycota</taxon>
        <taxon>Mucoromycotina</taxon>
        <taxon>Mucoromycetes</taxon>
        <taxon>Mucorales</taxon>
        <taxon>Mucorineae</taxon>
        <taxon>Mucoraceae</taxon>
        <taxon>Mucor</taxon>
    </lineage>
</organism>
<dbReference type="AlphaFoldDB" id="S2JF97"/>
<evidence type="ECO:0000256" key="1">
    <source>
        <dbReference type="SAM" id="MobiDB-lite"/>
    </source>
</evidence>